<evidence type="ECO:0000256" key="1">
    <source>
        <dbReference type="ARBA" id="ARBA00023054"/>
    </source>
</evidence>
<evidence type="ECO:0000256" key="2">
    <source>
        <dbReference type="SAM" id="Coils"/>
    </source>
</evidence>
<dbReference type="Pfam" id="PF21773">
    <property type="entry name" value="ODAD1_CC"/>
    <property type="match status" value="1"/>
</dbReference>
<feature type="coiled-coil region" evidence="2">
    <location>
        <begin position="115"/>
        <end position="174"/>
    </location>
</feature>
<dbReference type="Proteomes" id="UP000886611">
    <property type="component" value="Unassembled WGS sequence"/>
</dbReference>
<dbReference type="EMBL" id="JAATIS010005477">
    <property type="protein sequence ID" value="KAG2459058.1"/>
    <property type="molecule type" value="Genomic_DNA"/>
</dbReference>
<comment type="caution">
    <text evidence="4">The sequence shown here is derived from an EMBL/GenBank/DDBJ whole genome shotgun (WGS) entry which is preliminary data.</text>
</comment>
<dbReference type="GO" id="GO:0005930">
    <property type="term" value="C:axoneme"/>
    <property type="evidence" value="ECO:0007669"/>
    <property type="project" value="TreeGrafter"/>
</dbReference>
<organism evidence="4 5">
    <name type="scientific">Polypterus senegalus</name>
    <name type="common">Senegal bichir</name>
    <dbReference type="NCBI Taxonomy" id="55291"/>
    <lineage>
        <taxon>Eukaryota</taxon>
        <taxon>Metazoa</taxon>
        <taxon>Chordata</taxon>
        <taxon>Craniata</taxon>
        <taxon>Vertebrata</taxon>
        <taxon>Euteleostomi</taxon>
        <taxon>Actinopterygii</taxon>
        <taxon>Polypteriformes</taxon>
        <taxon>Polypteridae</taxon>
        <taxon>Polypterus</taxon>
    </lineage>
</organism>
<dbReference type="InterPro" id="IPR051876">
    <property type="entry name" value="ODA-DC/CCD"/>
</dbReference>
<gene>
    <name evidence="4" type="primary">Ccdc114_0</name>
    <name evidence="4" type="ORF">GTO96_0018986</name>
</gene>
<dbReference type="GO" id="GO:0003341">
    <property type="term" value="P:cilium movement"/>
    <property type="evidence" value="ECO:0007669"/>
    <property type="project" value="TreeGrafter"/>
</dbReference>
<sequence length="310" mass="36704">MHSLQRVDAQCNLVVLREQSRKKQAQHAIEIENFKRSIDHDKRLKDFMRIKFDTQRVLAMDVFEAGRDETESGNGQTYEEAFHKIHEITKESDPDVLVRRFMEADDRKIALFSYVLEQTREIGRVQEDLEETKKKITLSYKECLHHEEDHQALVTKMKTELAEIQQETDGYRQKAKDMKMMQAQLHKGIDSMVTRIGCDRSRIENRLGNSAGVQSYNMMSYLRLMEQRISELLRIWSYIRLKPLELATESISKDSRWATETYLGSHRWKEEEEEKGKWRTNHVIDWKVRQPASFQSYRHGTVQNPGGTWH</sequence>
<dbReference type="PANTHER" id="PTHR21694">
    <property type="entry name" value="COILED-COIL DOMAIN-CONTAINING PROTEIN 63"/>
    <property type="match status" value="1"/>
</dbReference>
<accession>A0A8X8BIN2</accession>
<feature type="domain" description="ODAD1 central coiled coil region" evidence="3">
    <location>
        <begin position="5"/>
        <end position="208"/>
    </location>
</feature>
<evidence type="ECO:0000313" key="4">
    <source>
        <dbReference type="EMBL" id="KAG2459058.1"/>
    </source>
</evidence>
<keyword evidence="5" id="KW-1185">Reference proteome</keyword>
<dbReference type="InterPro" id="IPR049258">
    <property type="entry name" value="ODAD1_CC"/>
</dbReference>
<feature type="non-terminal residue" evidence="4">
    <location>
        <position position="1"/>
    </location>
</feature>
<reference evidence="4 5" key="1">
    <citation type="journal article" date="2021" name="Cell">
        <title>Tracing the genetic footprints of vertebrate landing in non-teleost ray-finned fishes.</title>
        <authorList>
            <person name="Bi X."/>
            <person name="Wang K."/>
            <person name="Yang L."/>
            <person name="Pan H."/>
            <person name="Jiang H."/>
            <person name="Wei Q."/>
            <person name="Fang M."/>
            <person name="Yu H."/>
            <person name="Zhu C."/>
            <person name="Cai Y."/>
            <person name="He Y."/>
            <person name="Gan X."/>
            <person name="Zeng H."/>
            <person name="Yu D."/>
            <person name="Zhu Y."/>
            <person name="Jiang H."/>
            <person name="Qiu Q."/>
            <person name="Yang H."/>
            <person name="Zhang Y.E."/>
            <person name="Wang W."/>
            <person name="Zhu M."/>
            <person name="He S."/>
            <person name="Zhang G."/>
        </authorList>
    </citation>
    <scope>NUCLEOTIDE SEQUENCE [LARGE SCALE GENOMIC DNA]</scope>
    <source>
        <strain evidence="4">Bchr_013</strain>
    </source>
</reference>
<protein>
    <submittedName>
        <fullName evidence="4">CC114 protein</fullName>
    </submittedName>
</protein>
<keyword evidence="1 2" id="KW-0175">Coiled coil</keyword>
<feature type="non-terminal residue" evidence="4">
    <location>
        <position position="310"/>
    </location>
</feature>
<evidence type="ECO:0000313" key="5">
    <source>
        <dbReference type="Proteomes" id="UP000886611"/>
    </source>
</evidence>
<proteinExistence type="predicted"/>
<name>A0A8X8BIN2_POLSE</name>
<evidence type="ECO:0000259" key="3">
    <source>
        <dbReference type="Pfam" id="PF21773"/>
    </source>
</evidence>
<dbReference type="PANTHER" id="PTHR21694:SF35">
    <property type="entry name" value="OUTER DYNEIN ARM-DOCKING COMPLEX SUBUNIT 1"/>
    <property type="match status" value="1"/>
</dbReference>
<dbReference type="AlphaFoldDB" id="A0A8X8BIN2"/>
<dbReference type="GO" id="GO:0036158">
    <property type="term" value="P:outer dynein arm assembly"/>
    <property type="evidence" value="ECO:0007669"/>
    <property type="project" value="TreeGrafter"/>
</dbReference>